<evidence type="ECO:0000256" key="9">
    <source>
        <dbReference type="ARBA" id="ARBA00023098"/>
    </source>
</evidence>
<dbReference type="GO" id="GO:0000036">
    <property type="term" value="F:acyl carrier activity"/>
    <property type="evidence" value="ECO:0000318"/>
    <property type="project" value="GO_Central"/>
</dbReference>
<keyword evidence="5 12" id="KW-0934">Plastid</keyword>
<dbReference type="CDD" id="cd00586">
    <property type="entry name" value="4HBT"/>
    <property type="match status" value="1"/>
</dbReference>
<dbReference type="Proteomes" id="UP000028999">
    <property type="component" value="Unassembled WGS sequence"/>
</dbReference>
<reference evidence="18" key="2">
    <citation type="submission" date="2014-06" db="EMBL/GenBank/DDBJ databases">
        <authorList>
            <person name="Genoscope - CEA"/>
        </authorList>
    </citation>
    <scope>NUCLEOTIDE SEQUENCE</scope>
</reference>
<dbReference type="SMR" id="A0A078GBF8"/>
<feature type="compositionally biased region" description="Polar residues" evidence="13">
    <location>
        <begin position="19"/>
        <end position="42"/>
    </location>
</feature>
<reference evidence="18 20" key="1">
    <citation type="journal article" date="2014" name="Science">
        <title>Plant genetics. Early allopolyploid evolution in the post-Neolithic Brassica napus oilseed genome.</title>
        <authorList>
            <person name="Chalhoub B."/>
            <person name="Denoeud F."/>
            <person name="Liu S."/>
            <person name="Parkin I.A."/>
            <person name="Tang H."/>
            <person name="Wang X."/>
            <person name="Chiquet J."/>
            <person name="Belcram H."/>
            <person name="Tong C."/>
            <person name="Samans B."/>
            <person name="Correa M."/>
            <person name="Da Silva C."/>
            <person name="Just J."/>
            <person name="Falentin C."/>
            <person name="Koh C.S."/>
            <person name="Le Clainche I."/>
            <person name="Bernard M."/>
            <person name="Bento P."/>
            <person name="Noel B."/>
            <person name="Labadie K."/>
            <person name="Alberti A."/>
            <person name="Charles M."/>
            <person name="Arnaud D."/>
            <person name="Guo H."/>
            <person name="Daviaud C."/>
            <person name="Alamery S."/>
            <person name="Jabbari K."/>
            <person name="Zhao M."/>
            <person name="Edger P.P."/>
            <person name="Chelaifa H."/>
            <person name="Tack D."/>
            <person name="Lassalle G."/>
            <person name="Mestiri I."/>
            <person name="Schnel N."/>
            <person name="Le Paslier M.C."/>
            <person name="Fan G."/>
            <person name="Renault V."/>
            <person name="Bayer P.E."/>
            <person name="Golicz A.A."/>
            <person name="Manoli S."/>
            <person name="Lee T.H."/>
            <person name="Thi V.H."/>
            <person name="Chalabi S."/>
            <person name="Hu Q."/>
            <person name="Fan C."/>
            <person name="Tollenaere R."/>
            <person name="Lu Y."/>
            <person name="Battail C."/>
            <person name="Shen J."/>
            <person name="Sidebottom C.H."/>
            <person name="Wang X."/>
            <person name="Canaguier A."/>
            <person name="Chauveau A."/>
            <person name="Berard A."/>
            <person name="Deniot G."/>
            <person name="Guan M."/>
            <person name="Liu Z."/>
            <person name="Sun F."/>
            <person name="Lim Y.P."/>
            <person name="Lyons E."/>
            <person name="Town C.D."/>
            <person name="Bancroft I."/>
            <person name="Wang X."/>
            <person name="Meng J."/>
            <person name="Ma J."/>
            <person name="Pires J.C."/>
            <person name="King G.J."/>
            <person name="Brunel D."/>
            <person name="Delourme R."/>
            <person name="Renard M."/>
            <person name="Aury J.M."/>
            <person name="Adams K.L."/>
            <person name="Batley J."/>
            <person name="Snowdon R.J."/>
            <person name="Tost J."/>
            <person name="Edwards D."/>
            <person name="Zhou Y."/>
            <person name="Hua W."/>
            <person name="Sharpe A.G."/>
            <person name="Paterson A.H."/>
            <person name="Guan C."/>
            <person name="Wincker P."/>
        </authorList>
    </citation>
    <scope>NUCLEOTIDE SEQUENCE [LARGE SCALE GENOMIC DNA]</scope>
    <source>
        <strain evidence="20">cv. Darmor-bzh</strain>
    </source>
</reference>
<organism evidence="18 20">
    <name type="scientific">Brassica napus</name>
    <name type="common">Rape</name>
    <dbReference type="NCBI Taxonomy" id="3708"/>
    <lineage>
        <taxon>Eukaryota</taxon>
        <taxon>Viridiplantae</taxon>
        <taxon>Streptophyta</taxon>
        <taxon>Embryophyta</taxon>
        <taxon>Tracheophyta</taxon>
        <taxon>Spermatophyta</taxon>
        <taxon>Magnoliopsida</taxon>
        <taxon>eudicotyledons</taxon>
        <taxon>Gunneridae</taxon>
        <taxon>Pentapetalae</taxon>
        <taxon>rosids</taxon>
        <taxon>malvids</taxon>
        <taxon>Brassicales</taxon>
        <taxon>Brassicaceae</taxon>
        <taxon>Brassiceae</taxon>
        <taxon>Brassica</taxon>
    </lineage>
</organism>
<proteinExistence type="evidence at transcript level"/>
<evidence type="ECO:0000256" key="4">
    <source>
        <dbReference type="ARBA" id="ARBA00022528"/>
    </source>
</evidence>
<dbReference type="OrthoDB" id="618395at2759"/>
<dbReference type="EMBL" id="MH837690">
    <property type="protein sequence ID" value="QCB66171.1"/>
    <property type="molecule type" value="mRNA"/>
</dbReference>
<feature type="domain" description="Acyl-ACP thioesterase N-terminal hotdog" evidence="14">
    <location>
        <begin position="138"/>
        <end position="273"/>
    </location>
</feature>
<dbReference type="Pfam" id="PF12590">
    <property type="entry name" value="Acyl-thio_N"/>
    <property type="match status" value="1"/>
</dbReference>
<dbReference type="AlphaFoldDB" id="A0A078GBF8"/>
<dbReference type="PANTHER" id="PTHR31727">
    <property type="entry name" value="OLEOYL-ACYL CARRIER PROTEIN THIOESTERASE 1, CHLOROPLASTIC"/>
    <property type="match status" value="1"/>
</dbReference>
<protein>
    <recommendedName>
        <fullName evidence="11 12">Acyl-[acyl-carrier-protein] hydrolase</fullName>
        <ecNumber evidence="12">3.1.2.-</ecNumber>
    </recommendedName>
</protein>
<evidence type="ECO:0000256" key="1">
    <source>
        <dbReference type="ARBA" id="ARBA00004229"/>
    </source>
</evidence>
<dbReference type="Gene3D" id="3.10.129.10">
    <property type="entry name" value="Hotdog Thioesterase"/>
    <property type="match status" value="1"/>
</dbReference>
<keyword evidence="4 12" id="KW-0150">Chloroplast</keyword>
<keyword evidence="20" id="KW-1185">Reference proteome</keyword>
<evidence type="ECO:0000256" key="13">
    <source>
        <dbReference type="SAM" id="MobiDB-lite"/>
    </source>
</evidence>
<feature type="region of interest" description="Disordered" evidence="13">
    <location>
        <begin position="1"/>
        <end position="86"/>
    </location>
</feature>
<evidence type="ECO:0000259" key="16">
    <source>
        <dbReference type="Pfam" id="PF20791"/>
    </source>
</evidence>
<evidence type="ECO:0000256" key="3">
    <source>
        <dbReference type="ARBA" id="ARBA00022516"/>
    </source>
</evidence>
<evidence type="ECO:0000256" key="10">
    <source>
        <dbReference type="ARBA" id="ARBA00023160"/>
    </source>
</evidence>
<evidence type="ECO:0000259" key="15">
    <source>
        <dbReference type="Pfam" id="PF12590"/>
    </source>
</evidence>
<keyword evidence="6 12" id="KW-0378">Hydrolase</keyword>
<dbReference type="InterPro" id="IPR029069">
    <property type="entry name" value="HotDog_dom_sf"/>
</dbReference>
<dbReference type="InterPro" id="IPR021113">
    <property type="entry name" value="Acyl-ACP-thioesterase_N"/>
</dbReference>
<sequence length="415" mass="46054">MVATSATSSFFHVPSSSSLDTNGKGNRVASTNFAGLNSTPSSGRMKVKPNAQAPPKINGKKANLPGSVEISKSDNETSQPAPAPRTFINQLPDWSMLLAAITTIFLAAEKQWMMLDWKPRRSDMIMDPFGLGRIVQDGLVFRQNFSIRSYEIGADRSASIETVMNHLQETALNHVKSAGLLENGFGSTPEMFKKNLIWVVARMQVVVDKYPTWGDVVEVDTWVSQSGKNGMRRDWLVRDCNTGEIVTRASSLWVMMNKLTRRLSKIPEEVRGEIEPYFVNSDPVIAEDSRKLTKLDDKTADYVRSGLTPRWSDLDVNQHVNNVKYIGWILESAPAGMLESQKLKSMTLEYRRECGRDSVLQSLTAVSGCDVGNLGTAGEVECQHLLRLQDGAEVVRGRTEWSSKTEATTWDTATS</sequence>
<keyword evidence="9 12" id="KW-0443">Lipid metabolism</keyword>
<keyword evidence="10 12" id="KW-0275">Fatty acid biosynthesis</keyword>
<dbReference type="GO" id="GO:0016297">
    <property type="term" value="F:fatty acyl-[ACP] hydrolase activity"/>
    <property type="evidence" value="ECO:0000318"/>
    <property type="project" value="GO_Central"/>
</dbReference>
<evidence type="ECO:0000256" key="5">
    <source>
        <dbReference type="ARBA" id="ARBA00022640"/>
    </source>
</evidence>
<dbReference type="FunFam" id="3.10.129.10:FF:000014">
    <property type="entry name" value="Acyl-[acyl-carrier-protein] hydrolase"/>
    <property type="match status" value="1"/>
</dbReference>
<dbReference type="EMBL" id="LK032134">
    <property type="protein sequence ID" value="CDY22679.1"/>
    <property type="molecule type" value="Genomic_DNA"/>
</dbReference>
<dbReference type="EMBL" id="LK032072">
    <property type="protein sequence ID" value="CDY17296.1"/>
    <property type="molecule type" value="Genomic_DNA"/>
</dbReference>
<dbReference type="OMA" id="SAITMEY"/>
<evidence type="ECO:0000256" key="11">
    <source>
        <dbReference type="ARBA" id="ARBA00082144"/>
    </source>
</evidence>
<comment type="similarity">
    <text evidence="2 12">Belongs to the acyl-ACP thioesterase family.</text>
</comment>
<dbReference type="InterPro" id="IPR002864">
    <property type="entry name" value="Acyl-ACP_thioesterase_NHD"/>
</dbReference>
<dbReference type="InterPro" id="IPR049427">
    <property type="entry name" value="Acyl-ACP_TE_C"/>
</dbReference>
<evidence type="ECO:0000256" key="2">
    <source>
        <dbReference type="ARBA" id="ARBA00006500"/>
    </source>
</evidence>
<evidence type="ECO:0000256" key="7">
    <source>
        <dbReference type="ARBA" id="ARBA00022832"/>
    </source>
</evidence>
<dbReference type="PANTHER" id="PTHR31727:SF2">
    <property type="entry name" value="PALMITOYL-ACYL CARRIER PROTEIN THIOESTERASE, CHLOROPLASTIC"/>
    <property type="match status" value="1"/>
</dbReference>
<feature type="compositionally biased region" description="Low complexity" evidence="13">
    <location>
        <begin position="1"/>
        <end position="18"/>
    </location>
</feature>
<evidence type="ECO:0000313" key="20">
    <source>
        <dbReference type="Proteomes" id="UP000028999"/>
    </source>
</evidence>
<name>A0A078GBF8_BRANA</name>
<comment type="function">
    <text evidence="12">Plays an essential role in chain termination during de novo fatty acid synthesis.</text>
</comment>
<dbReference type="KEGG" id="bna:106377030"/>
<dbReference type="SUPFAM" id="SSF54637">
    <property type="entry name" value="Thioesterase/thiol ester dehydrase-isomerase"/>
    <property type="match status" value="2"/>
</dbReference>
<evidence type="ECO:0000313" key="18">
    <source>
        <dbReference type="EMBL" id="CDY22679.1"/>
    </source>
</evidence>
<dbReference type="PaxDb" id="3708-A0A078GBF8"/>
<dbReference type="Pfam" id="PF20791">
    <property type="entry name" value="Acyl-ACP_TE_C"/>
    <property type="match status" value="1"/>
</dbReference>
<accession>A0A078GBF8</accession>
<feature type="domain" description="Acyl-ACP thioesterase-like C-terminal" evidence="16">
    <location>
        <begin position="299"/>
        <end position="402"/>
    </location>
</feature>
<gene>
    <name evidence="18" type="primary">BnaC08g43130D</name>
    <name evidence="17" type="synonym">BnaA10g09300D</name>
    <name evidence="18" type="ORF">GSBRNA2T00019350001</name>
    <name evidence="17" type="ORF">GSBRNA2T00095385001</name>
</gene>
<keyword evidence="7 12" id="KW-0276">Fatty acid metabolism</keyword>
<evidence type="ECO:0000313" key="19">
    <source>
        <dbReference type="EMBL" id="QCB66171.1"/>
    </source>
</evidence>
<dbReference type="EC" id="3.1.2.-" evidence="12"/>
<dbReference type="Pfam" id="PF01643">
    <property type="entry name" value="Acyl-ACP_TE"/>
    <property type="match status" value="1"/>
</dbReference>
<feature type="domain" description="Acyl-ACP-thioesterase N-terminal" evidence="15">
    <location>
        <begin position="1"/>
        <end position="127"/>
    </location>
</feature>
<dbReference type="InterPro" id="IPR045023">
    <property type="entry name" value="FATA/B"/>
</dbReference>
<reference evidence="19" key="3">
    <citation type="submission" date="2018-09" db="EMBL/GenBank/DDBJ databases">
        <authorList>
            <person name="Xiao G."/>
            <person name="Zhang Z."/>
            <person name="Wu X."/>
            <person name="Xiong X."/>
            <person name="Guan C."/>
        </authorList>
    </citation>
    <scope>NUCLEOTIDE SEQUENCE</scope>
    <source>
        <strain evidence="19">Fatb-1</strain>
    </source>
</reference>
<dbReference type="GO" id="GO:0009507">
    <property type="term" value="C:chloroplast"/>
    <property type="evidence" value="ECO:0007669"/>
    <property type="project" value="UniProtKB-SubCell"/>
</dbReference>
<evidence type="ECO:0000259" key="14">
    <source>
        <dbReference type="Pfam" id="PF01643"/>
    </source>
</evidence>
<evidence type="ECO:0000256" key="12">
    <source>
        <dbReference type="RuleBase" id="RU363096"/>
    </source>
</evidence>
<evidence type="ECO:0000313" key="17">
    <source>
        <dbReference type="EMBL" id="CDY17296.1"/>
    </source>
</evidence>
<evidence type="ECO:0000256" key="6">
    <source>
        <dbReference type="ARBA" id="ARBA00022801"/>
    </source>
</evidence>
<keyword evidence="3 12" id="KW-0444">Lipid biosynthesis</keyword>
<dbReference type="STRING" id="3708.A0A078GBF8"/>
<evidence type="ECO:0000256" key="8">
    <source>
        <dbReference type="ARBA" id="ARBA00022946"/>
    </source>
</evidence>
<comment type="subcellular location">
    <subcellularLocation>
        <location evidence="1 12">Plastid</location>
        <location evidence="1 12">Chloroplast</location>
    </subcellularLocation>
</comment>
<keyword evidence="8" id="KW-0809">Transit peptide</keyword>
<dbReference type="Gramene" id="CDY22679">
    <property type="protein sequence ID" value="CDY22679"/>
    <property type="gene ID" value="GSBRNA2T00019350001"/>
</dbReference>
<dbReference type="Gramene" id="CDY17296">
    <property type="protein sequence ID" value="CDY17296"/>
    <property type="gene ID" value="GSBRNA2T00095385001"/>
</dbReference>